<feature type="compositionally biased region" description="Basic and acidic residues" evidence="1">
    <location>
        <begin position="94"/>
        <end position="103"/>
    </location>
</feature>
<evidence type="ECO:0000313" key="2">
    <source>
        <dbReference type="EMBL" id="KAH7066511.1"/>
    </source>
</evidence>
<comment type="caution">
    <text evidence="2">The sequence shown here is derived from an EMBL/GenBank/DDBJ whole genome shotgun (WGS) entry which is preliminary data.</text>
</comment>
<gene>
    <name evidence="2" type="ORF">FB567DRAFT_585606</name>
</gene>
<keyword evidence="3" id="KW-1185">Reference proteome</keyword>
<reference evidence="2" key="1">
    <citation type="journal article" date="2021" name="Nat. Commun.">
        <title>Genetic determinants of endophytism in the Arabidopsis root mycobiome.</title>
        <authorList>
            <person name="Mesny F."/>
            <person name="Miyauchi S."/>
            <person name="Thiergart T."/>
            <person name="Pickel B."/>
            <person name="Atanasova L."/>
            <person name="Karlsson M."/>
            <person name="Huettel B."/>
            <person name="Barry K.W."/>
            <person name="Haridas S."/>
            <person name="Chen C."/>
            <person name="Bauer D."/>
            <person name="Andreopoulos W."/>
            <person name="Pangilinan J."/>
            <person name="LaButti K."/>
            <person name="Riley R."/>
            <person name="Lipzen A."/>
            <person name="Clum A."/>
            <person name="Drula E."/>
            <person name="Henrissat B."/>
            <person name="Kohler A."/>
            <person name="Grigoriev I.V."/>
            <person name="Martin F.M."/>
            <person name="Hacquard S."/>
        </authorList>
    </citation>
    <scope>NUCLEOTIDE SEQUENCE</scope>
    <source>
        <strain evidence="2">MPI-SDFR-AT-0120</strain>
    </source>
</reference>
<sequence length="125" mass="14085">MNTTIAAISHALTPILNVPVSILRTARTAISSRLIYVPMTHIKLKAEHQALVVLHVVGYVWRYWVGKRRVEGGRKDGSTGGKSGRRRKKRRKGGEKNGRDGKGGRRRRRVDGREVGRGKYTIIFQ</sequence>
<proteinExistence type="predicted"/>
<organism evidence="2 3">
    <name type="scientific">Paraphoma chrysanthemicola</name>
    <dbReference type="NCBI Taxonomy" id="798071"/>
    <lineage>
        <taxon>Eukaryota</taxon>
        <taxon>Fungi</taxon>
        <taxon>Dikarya</taxon>
        <taxon>Ascomycota</taxon>
        <taxon>Pezizomycotina</taxon>
        <taxon>Dothideomycetes</taxon>
        <taxon>Pleosporomycetidae</taxon>
        <taxon>Pleosporales</taxon>
        <taxon>Pleosporineae</taxon>
        <taxon>Phaeosphaeriaceae</taxon>
        <taxon>Paraphoma</taxon>
    </lineage>
</organism>
<dbReference type="OrthoDB" id="10439835at2759"/>
<evidence type="ECO:0000313" key="3">
    <source>
        <dbReference type="Proteomes" id="UP000813461"/>
    </source>
</evidence>
<dbReference type="EMBL" id="JAGMVJ010000039">
    <property type="protein sequence ID" value="KAH7066511.1"/>
    <property type="molecule type" value="Genomic_DNA"/>
</dbReference>
<protein>
    <submittedName>
        <fullName evidence="2">Uncharacterized protein</fullName>
    </submittedName>
</protein>
<dbReference type="Proteomes" id="UP000813461">
    <property type="component" value="Unassembled WGS sequence"/>
</dbReference>
<evidence type="ECO:0000256" key="1">
    <source>
        <dbReference type="SAM" id="MobiDB-lite"/>
    </source>
</evidence>
<feature type="compositionally biased region" description="Basic residues" evidence="1">
    <location>
        <begin position="83"/>
        <end position="93"/>
    </location>
</feature>
<feature type="region of interest" description="Disordered" evidence="1">
    <location>
        <begin position="71"/>
        <end position="114"/>
    </location>
</feature>
<dbReference type="AlphaFoldDB" id="A0A8K0VR49"/>
<name>A0A8K0VR49_9PLEO</name>
<accession>A0A8K0VR49</accession>